<name>A0A7W5D394_9ACTN</name>
<evidence type="ECO:0000259" key="5">
    <source>
        <dbReference type="Pfam" id="PF00512"/>
    </source>
</evidence>
<keyword evidence="6" id="KW-0418">Kinase</keyword>
<comment type="caution">
    <text evidence="6">The sequence shown here is derived from an EMBL/GenBank/DDBJ whole genome shotgun (WGS) entry which is preliminary data.</text>
</comment>
<dbReference type="EMBL" id="JACHYA010000009">
    <property type="protein sequence ID" value="MBB3172104.1"/>
    <property type="molecule type" value="Genomic_DNA"/>
</dbReference>
<dbReference type="InterPro" id="IPR036097">
    <property type="entry name" value="HisK_dim/P_sf"/>
</dbReference>
<dbReference type="CDD" id="cd00082">
    <property type="entry name" value="HisKA"/>
    <property type="match status" value="1"/>
</dbReference>
<proteinExistence type="predicted"/>
<evidence type="ECO:0000256" key="2">
    <source>
        <dbReference type="ARBA" id="ARBA00004236"/>
    </source>
</evidence>
<dbReference type="Gene3D" id="1.10.287.130">
    <property type="match status" value="1"/>
</dbReference>
<dbReference type="Pfam" id="PF00512">
    <property type="entry name" value="HisKA"/>
    <property type="match status" value="1"/>
</dbReference>
<dbReference type="AlphaFoldDB" id="A0A7W5D394"/>
<dbReference type="GO" id="GO:0000155">
    <property type="term" value="F:phosphorelay sensor kinase activity"/>
    <property type="evidence" value="ECO:0007669"/>
    <property type="project" value="InterPro"/>
</dbReference>
<evidence type="ECO:0000256" key="3">
    <source>
        <dbReference type="ARBA" id="ARBA00012438"/>
    </source>
</evidence>
<feature type="transmembrane region" description="Helical" evidence="4">
    <location>
        <begin position="6"/>
        <end position="30"/>
    </location>
</feature>
<dbReference type="InterPro" id="IPR003661">
    <property type="entry name" value="HisK_dim/P_dom"/>
</dbReference>
<dbReference type="GO" id="GO:0005886">
    <property type="term" value="C:plasma membrane"/>
    <property type="evidence" value="ECO:0007669"/>
    <property type="project" value="UniProtKB-SubCell"/>
</dbReference>
<comment type="subcellular location">
    <subcellularLocation>
        <location evidence="2">Cell membrane</location>
    </subcellularLocation>
</comment>
<evidence type="ECO:0000256" key="4">
    <source>
        <dbReference type="SAM" id="Phobius"/>
    </source>
</evidence>
<dbReference type="EC" id="2.7.13.3" evidence="3"/>
<dbReference type="Proteomes" id="UP000530850">
    <property type="component" value="Unassembled WGS sequence"/>
</dbReference>
<comment type="catalytic activity">
    <reaction evidence="1">
        <text>ATP + protein L-histidine = ADP + protein N-phospho-L-histidine.</text>
        <dbReference type="EC" id="2.7.13.3"/>
    </reaction>
</comment>
<feature type="domain" description="Signal transduction histidine kinase dimerisation/phosphoacceptor" evidence="5">
    <location>
        <begin position="39"/>
        <end position="67"/>
    </location>
</feature>
<evidence type="ECO:0000313" key="7">
    <source>
        <dbReference type="Proteomes" id="UP000530850"/>
    </source>
</evidence>
<sequence>MEVRGAYHGTVTLVLAAFFGISLFFARWALRPVERAWGQQQFVADASHELKTPLTVILANTSILKSRPGETITVTSEDGEDTAFTVRLPVA</sequence>
<accession>A0A7W5D394</accession>
<dbReference type="SUPFAM" id="SSF47384">
    <property type="entry name" value="Homodimeric domain of signal transducing histidine kinase"/>
    <property type="match status" value="1"/>
</dbReference>
<keyword evidence="6" id="KW-0808">Transferase</keyword>
<evidence type="ECO:0000313" key="6">
    <source>
        <dbReference type="EMBL" id="MBB3172104.1"/>
    </source>
</evidence>
<gene>
    <name evidence="6" type="ORF">FHR31_001938</name>
</gene>
<keyword evidence="4" id="KW-1133">Transmembrane helix</keyword>
<organism evidence="6 7">
    <name type="scientific">Parvibacter caecicola</name>
    <dbReference type="NCBI Taxonomy" id="747645"/>
    <lineage>
        <taxon>Bacteria</taxon>
        <taxon>Bacillati</taxon>
        <taxon>Actinomycetota</taxon>
        <taxon>Coriobacteriia</taxon>
        <taxon>Coriobacteriales</taxon>
        <taxon>Coriobacteriaceae</taxon>
        <taxon>Parvibacter</taxon>
    </lineage>
</organism>
<dbReference type="RefSeq" id="WP_148041113.1">
    <property type="nucleotide sequence ID" value="NZ_CANSOV010000012.1"/>
</dbReference>
<reference evidence="6 7" key="1">
    <citation type="submission" date="2020-08" db="EMBL/GenBank/DDBJ databases">
        <title>Sequencing the genomes of 1000 actinobacteria strains.</title>
        <authorList>
            <person name="Klenk H.-P."/>
        </authorList>
    </citation>
    <scope>NUCLEOTIDE SEQUENCE [LARGE SCALE GENOMIC DNA]</scope>
    <source>
        <strain evidence="6 7">DSM 22242</strain>
    </source>
</reference>
<dbReference type="GeneID" id="93357750"/>
<protein>
    <recommendedName>
        <fullName evidence="3">histidine kinase</fullName>
        <ecNumber evidence="3">2.7.13.3</ecNumber>
    </recommendedName>
</protein>
<keyword evidence="4" id="KW-0812">Transmembrane</keyword>
<evidence type="ECO:0000256" key="1">
    <source>
        <dbReference type="ARBA" id="ARBA00000085"/>
    </source>
</evidence>
<keyword evidence="4" id="KW-0472">Membrane</keyword>